<gene>
    <name evidence="6" type="ORF">CMV24_06590</name>
</gene>
<dbReference type="RefSeq" id="WP_041505719.1">
    <property type="nucleotide sequence ID" value="NZ_CP010359.1"/>
</dbReference>
<organism evidence="6 7">
    <name type="scientific">Pseudomonas plecoglossicida</name>
    <dbReference type="NCBI Taxonomy" id="70775"/>
    <lineage>
        <taxon>Bacteria</taxon>
        <taxon>Pseudomonadati</taxon>
        <taxon>Pseudomonadota</taxon>
        <taxon>Gammaproteobacteria</taxon>
        <taxon>Pseudomonadales</taxon>
        <taxon>Pseudomonadaceae</taxon>
        <taxon>Pseudomonas</taxon>
    </lineage>
</organism>
<evidence type="ECO:0000313" key="6">
    <source>
        <dbReference type="EMBL" id="PBJ96388.1"/>
    </source>
</evidence>
<evidence type="ECO:0000256" key="4">
    <source>
        <dbReference type="ARBA" id="ARBA00023186"/>
    </source>
</evidence>
<accession>A0A0B5JW39</accession>
<dbReference type="EMBL" id="NTME01000005">
    <property type="protein sequence ID" value="PBJ96388.1"/>
    <property type="molecule type" value="Genomic_DNA"/>
</dbReference>
<keyword evidence="3" id="KW-1005">Bacterial flagellum biogenesis</keyword>
<protein>
    <recommendedName>
        <fullName evidence="5">Flagellar protein FliT</fullName>
    </recommendedName>
</protein>
<evidence type="ECO:0000256" key="2">
    <source>
        <dbReference type="ARBA" id="ARBA00022490"/>
    </source>
</evidence>
<dbReference type="AlphaFoldDB" id="A0A0B5JW39"/>
<dbReference type="InterPro" id="IPR008622">
    <property type="entry name" value="FliT"/>
</dbReference>
<name>A0A0B5JW39_PSEDL</name>
<proteinExistence type="predicted"/>
<evidence type="ECO:0000313" key="7">
    <source>
        <dbReference type="Proteomes" id="UP000218102"/>
    </source>
</evidence>
<dbReference type="Pfam" id="PF05400">
    <property type="entry name" value="FliT"/>
    <property type="match status" value="1"/>
</dbReference>
<keyword evidence="6" id="KW-0966">Cell projection</keyword>
<keyword evidence="2" id="KW-0963">Cytoplasm</keyword>
<keyword evidence="6" id="KW-0282">Flagellum</keyword>
<evidence type="ECO:0000256" key="5">
    <source>
        <dbReference type="ARBA" id="ARBA00093797"/>
    </source>
</evidence>
<reference evidence="6 7" key="1">
    <citation type="submission" date="2017-09" db="EMBL/GenBank/DDBJ databases">
        <authorList>
            <person name="Ehlers B."/>
            <person name="Leendertz F.H."/>
        </authorList>
    </citation>
    <scope>NUCLEOTIDE SEQUENCE [LARGE SCALE GENOMIC DNA]</scope>
    <source>
        <strain evidence="6 7">DJ-1</strain>
    </source>
</reference>
<evidence type="ECO:0000256" key="3">
    <source>
        <dbReference type="ARBA" id="ARBA00022795"/>
    </source>
</evidence>
<evidence type="ECO:0000256" key="1">
    <source>
        <dbReference type="ARBA" id="ARBA00004514"/>
    </source>
</evidence>
<comment type="subcellular location">
    <subcellularLocation>
        <location evidence="1">Cytoplasm</location>
        <location evidence="1">Cytosol</location>
    </subcellularLocation>
</comment>
<sequence>MSALQQIEDTRQALSEALQARDWATIGELDLSCRALMDEVLQDEQEDEAAVRANLEALMAVYRQLIDVASDERQSLVTQMSNINQAKQATKVYHLFS</sequence>
<dbReference type="KEGG" id="ppj:RK21_00725"/>
<keyword evidence="6" id="KW-0969">Cilium</keyword>
<keyword evidence="4" id="KW-0143">Chaperone</keyword>
<dbReference type="Proteomes" id="UP000218102">
    <property type="component" value="Unassembled WGS sequence"/>
</dbReference>
<comment type="caution">
    <text evidence="6">The sequence shown here is derived from an EMBL/GenBank/DDBJ whole genome shotgun (WGS) entry which is preliminary data.</text>
</comment>